<dbReference type="InParanoid" id="A0A401H749"/>
<sequence length="57" mass="6251">MKDVRNGIGKGDSDVDVADVDMVMVMVIVMNGYMNDDKTWQAVGTWTWLGTMMAGGH</sequence>
<dbReference type="AlphaFoldDB" id="A0A401H749"/>
<dbReference type="Proteomes" id="UP000287166">
    <property type="component" value="Unassembled WGS sequence"/>
</dbReference>
<gene>
    <name evidence="1" type="ORF">SCP_2000090</name>
</gene>
<protein>
    <submittedName>
        <fullName evidence="1">Uncharacterized protein</fullName>
    </submittedName>
</protein>
<dbReference type="GeneID" id="38787183"/>
<proteinExistence type="predicted"/>
<evidence type="ECO:0000313" key="1">
    <source>
        <dbReference type="EMBL" id="GBE90266.1"/>
    </source>
</evidence>
<comment type="caution">
    <text evidence="1">The sequence shown here is derived from an EMBL/GenBank/DDBJ whole genome shotgun (WGS) entry which is preliminary data.</text>
</comment>
<name>A0A401H749_9APHY</name>
<organism evidence="1 2">
    <name type="scientific">Sparassis crispa</name>
    <dbReference type="NCBI Taxonomy" id="139825"/>
    <lineage>
        <taxon>Eukaryota</taxon>
        <taxon>Fungi</taxon>
        <taxon>Dikarya</taxon>
        <taxon>Basidiomycota</taxon>
        <taxon>Agaricomycotina</taxon>
        <taxon>Agaricomycetes</taxon>
        <taxon>Polyporales</taxon>
        <taxon>Sparassidaceae</taxon>
        <taxon>Sparassis</taxon>
    </lineage>
</organism>
<reference evidence="1 2" key="1">
    <citation type="journal article" date="2018" name="Sci. Rep.">
        <title>Genome sequence of the cauliflower mushroom Sparassis crispa (Hanabiratake) and its association with beneficial usage.</title>
        <authorList>
            <person name="Kiyama R."/>
            <person name="Furutani Y."/>
            <person name="Kawaguchi K."/>
            <person name="Nakanishi T."/>
        </authorList>
    </citation>
    <scope>NUCLEOTIDE SEQUENCE [LARGE SCALE GENOMIC DNA]</scope>
</reference>
<accession>A0A401H749</accession>
<dbReference type="EMBL" id="BFAD01000020">
    <property type="protein sequence ID" value="GBE90266.1"/>
    <property type="molecule type" value="Genomic_DNA"/>
</dbReference>
<keyword evidence="2" id="KW-1185">Reference proteome</keyword>
<evidence type="ECO:0000313" key="2">
    <source>
        <dbReference type="Proteomes" id="UP000287166"/>
    </source>
</evidence>
<dbReference type="RefSeq" id="XP_027621179.1">
    <property type="nucleotide sequence ID" value="XM_027765378.1"/>
</dbReference>